<feature type="domain" description="Aminoacyl-transfer RNA synthetases class-II family profile" evidence="8">
    <location>
        <begin position="36"/>
        <end position="176"/>
    </location>
</feature>
<evidence type="ECO:0000256" key="2">
    <source>
        <dbReference type="ARBA" id="ARBA00022598"/>
    </source>
</evidence>
<dbReference type="InterPro" id="IPR002314">
    <property type="entry name" value="aa-tRNA-synt_IIb"/>
</dbReference>
<dbReference type="PANTHER" id="PTHR43382:SF2">
    <property type="entry name" value="BIFUNCTIONAL GLUTAMATE_PROLINE--TRNA LIGASE"/>
    <property type="match status" value="1"/>
</dbReference>
<evidence type="ECO:0000256" key="7">
    <source>
        <dbReference type="ARBA" id="ARBA00047671"/>
    </source>
</evidence>
<dbReference type="Pfam" id="PF00587">
    <property type="entry name" value="tRNA-synt_2b"/>
    <property type="match status" value="1"/>
</dbReference>
<reference evidence="9" key="1">
    <citation type="journal article" date="2014" name="Front. Microbiol.">
        <title>High frequency of phylogenetically diverse reductive dehalogenase-homologous genes in deep subseafloor sedimentary metagenomes.</title>
        <authorList>
            <person name="Kawai M."/>
            <person name="Futagami T."/>
            <person name="Toyoda A."/>
            <person name="Takaki Y."/>
            <person name="Nishi S."/>
            <person name="Hori S."/>
            <person name="Arai W."/>
            <person name="Tsubouchi T."/>
            <person name="Morono Y."/>
            <person name="Uchiyama I."/>
            <person name="Ito T."/>
            <person name="Fujiyama A."/>
            <person name="Inagaki F."/>
            <person name="Takami H."/>
        </authorList>
    </citation>
    <scope>NUCLEOTIDE SEQUENCE</scope>
    <source>
        <strain evidence="9">Expedition CK06-06</strain>
    </source>
</reference>
<dbReference type="InterPro" id="IPR006195">
    <property type="entry name" value="aa-tRNA-synth_II"/>
</dbReference>
<evidence type="ECO:0000256" key="3">
    <source>
        <dbReference type="ARBA" id="ARBA00022741"/>
    </source>
</evidence>
<evidence type="ECO:0000256" key="1">
    <source>
        <dbReference type="ARBA" id="ARBA00012831"/>
    </source>
</evidence>
<evidence type="ECO:0000259" key="8">
    <source>
        <dbReference type="PROSITE" id="PS50862"/>
    </source>
</evidence>
<keyword evidence="5" id="KW-0030">Aminoacyl-tRNA synthetase</keyword>
<dbReference type="InterPro" id="IPR004499">
    <property type="entry name" value="Pro-tRNA-ligase_IIa_arc-type"/>
</dbReference>
<organism evidence="9">
    <name type="scientific">marine sediment metagenome</name>
    <dbReference type="NCBI Taxonomy" id="412755"/>
    <lineage>
        <taxon>unclassified sequences</taxon>
        <taxon>metagenomes</taxon>
        <taxon>ecological metagenomes</taxon>
    </lineage>
</organism>
<sequence>MAKEEGITVKKEANFSEWYTQVINKADLIEYTDVSGCYILRPLAYSMWEKIKKSFSEKIKEDGVKDAYFPLLIPEKLLAKEAKHVEGFTPEVAWVTQTGNSKLNEKLAIRPTSESIMYPAYSKWIRSHKDLPLRLNQWCNVVRWEFKNPVPFLRSREFLWQEGHSTFETKKEADKE</sequence>
<evidence type="ECO:0000313" key="9">
    <source>
        <dbReference type="EMBL" id="GAF93596.1"/>
    </source>
</evidence>
<evidence type="ECO:0000256" key="4">
    <source>
        <dbReference type="ARBA" id="ARBA00022840"/>
    </source>
</evidence>
<dbReference type="Gene3D" id="3.30.930.10">
    <property type="entry name" value="Bira Bifunctional Protein, Domain 2"/>
    <property type="match status" value="1"/>
</dbReference>
<comment type="caution">
    <text evidence="9">The sequence shown here is derived from an EMBL/GenBank/DDBJ whole genome shotgun (WGS) entry which is preliminary data.</text>
</comment>
<dbReference type="GO" id="GO:0005524">
    <property type="term" value="F:ATP binding"/>
    <property type="evidence" value="ECO:0007669"/>
    <property type="project" value="UniProtKB-KW"/>
</dbReference>
<dbReference type="PROSITE" id="PS50862">
    <property type="entry name" value="AA_TRNA_LIGASE_II"/>
    <property type="match status" value="1"/>
</dbReference>
<evidence type="ECO:0000256" key="6">
    <source>
        <dbReference type="ARBA" id="ARBA00029731"/>
    </source>
</evidence>
<evidence type="ECO:0000256" key="5">
    <source>
        <dbReference type="ARBA" id="ARBA00023146"/>
    </source>
</evidence>
<dbReference type="EMBL" id="BARS01011774">
    <property type="protein sequence ID" value="GAF93596.1"/>
    <property type="molecule type" value="Genomic_DNA"/>
</dbReference>
<protein>
    <recommendedName>
        <fullName evidence="1">proline--tRNA ligase</fullName>
        <ecNumber evidence="1">6.1.1.15</ecNumber>
    </recommendedName>
    <alternativeName>
        <fullName evidence="6">Prolyl-tRNA synthetase</fullName>
    </alternativeName>
</protein>
<dbReference type="GO" id="GO:0004827">
    <property type="term" value="F:proline-tRNA ligase activity"/>
    <property type="evidence" value="ECO:0007669"/>
    <property type="project" value="UniProtKB-EC"/>
</dbReference>
<dbReference type="GO" id="GO:0005737">
    <property type="term" value="C:cytoplasm"/>
    <property type="evidence" value="ECO:0007669"/>
    <property type="project" value="InterPro"/>
</dbReference>
<dbReference type="GO" id="GO:0017101">
    <property type="term" value="C:aminoacyl-tRNA synthetase multienzyme complex"/>
    <property type="evidence" value="ECO:0007669"/>
    <property type="project" value="TreeGrafter"/>
</dbReference>
<dbReference type="EC" id="6.1.1.15" evidence="1"/>
<dbReference type="GO" id="GO:0006433">
    <property type="term" value="P:prolyl-tRNA aminoacylation"/>
    <property type="evidence" value="ECO:0007669"/>
    <property type="project" value="InterPro"/>
</dbReference>
<dbReference type="PRINTS" id="PR01046">
    <property type="entry name" value="TRNASYNTHPRO"/>
</dbReference>
<dbReference type="SUPFAM" id="SSF55681">
    <property type="entry name" value="Class II aaRS and biotin synthetases"/>
    <property type="match status" value="1"/>
</dbReference>
<dbReference type="AlphaFoldDB" id="X0U2L1"/>
<dbReference type="PANTHER" id="PTHR43382">
    <property type="entry name" value="PROLYL-TRNA SYNTHETASE"/>
    <property type="match status" value="1"/>
</dbReference>
<dbReference type="InterPro" id="IPR002316">
    <property type="entry name" value="Pro-tRNA-ligase_IIa"/>
</dbReference>
<keyword evidence="3" id="KW-0547">Nucleotide-binding</keyword>
<keyword evidence="2" id="KW-0436">Ligase</keyword>
<keyword evidence="4" id="KW-0067">ATP-binding</keyword>
<comment type="catalytic activity">
    <reaction evidence="7">
        <text>tRNA(Pro) + L-proline + ATP = L-prolyl-tRNA(Pro) + AMP + diphosphate</text>
        <dbReference type="Rhea" id="RHEA:14305"/>
        <dbReference type="Rhea" id="RHEA-COMP:9700"/>
        <dbReference type="Rhea" id="RHEA-COMP:9702"/>
        <dbReference type="ChEBI" id="CHEBI:30616"/>
        <dbReference type="ChEBI" id="CHEBI:33019"/>
        <dbReference type="ChEBI" id="CHEBI:60039"/>
        <dbReference type="ChEBI" id="CHEBI:78442"/>
        <dbReference type="ChEBI" id="CHEBI:78532"/>
        <dbReference type="ChEBI" id="CHEBI:456215"/>
        <dbReference type="EC" id="6.1.1.15"/>
    </reaction>
</comment>
<gene>
    <name evidence="9" type="ORF">S01H1_21282</name>
</gene>
<name>X0U2L1_9ZZZZ</name>
<accession>X0U2L1</accession>
<dbReference type="InterPro" id="IPR045864">
    <property type="entry name" value="aa-tRNA-synth_II/BPL/LPL"/>
</dbReference>
<proteinExistence type="predicted"/>
<feature type="non-terminal residue" evidence="9">
    <location>
        <position position="176"/>
    </location>
</feature>